<dbReference type="InterPro" id="IPR047250">
    <property type="entry name" value="BRCT_p53bp1-like_rpt2"/>
</dbReference>
<dbReference type="Pfam" id="PF00533">
    <property type="entry name" value="BRCT"/>
    <property type="match status" value="1"/>
</dbReference>
<feature type="region of interest" description="Disordered" evidence="4">
    <location>
        <begin position="156"/>
        <end position="346"/>
    </location>
</feature>
<feature type="region of interest" description="Disordered" evidence="4">
    <location>
        <begin position="459"/>
        <end position="524"/>
    </location>
</feature>
<feature type="compositionally biased region" description="Polar residues" evidence="4">
    <location>
        <begin position="225"/>
        <end position="236"/>
    </location>
</feature>
<dbReference type="InterPro" id="IPR001357">
    <property type="entry name" value="BRCT_dom"/>
</dbReference>
<feature type="domain" description="BRCT" evidence="5">
    <location>
        <begin position="522"/>
        <end position="615"/>
    </location>
</feature>
<keyword evidence="7" id="KW-1185">Reference proteome</keyword>
<dbReference type="SMART" id="SM00292">
    <property type="entry name" value="BRCT"/>
    <property type="match status" value="1"/>
</dbReference>
<dbReference type="InterPro" id="IPR047249">
    <property type="entry name" value="BRCT_p53bp1-like_rpt1"/>
</dbReference>
<comment type="subcellular location">
    <subcellularLocation>
        <location evidence="1">Nucleus</location>
    </subcellularLocation>
</comment>
<dbReference type="PANTHER" id="PTHR15321">
    <property type="entry name" value="TUMOR SUPPRESSOR P53-BINDING PROTEIN 1"/>
    <property type="match status" value="1"/>
</dbReference>
<gene>
    <name evidence="6" type="ORF">BGZ96_008154</name>
</gene>
<feature type="compositionally biased region" description="Polar residues" evidence="4">
    <location>
        <begin position="1"/>
        <end position="18"/>
    </location>
</feature>
<dbReference type="SMART" id="SM00333">
    <property type="entry name" value="TUDOR"/>
    <property type="match status" value="1"/>
</dbReference>
<feature type="compositionally biased region" description="Basic and acidic residues" evidence="4">
    <location>
        <begin position="19"/>
        <end position="31"/>
    </location>
</feature>
<evidence type="ECO:0000256" key="3">
    <source>
        <dbReference type="ARBA" id="ARBA00023242"/>
    </source>
</evidence>
<dbReference type="InterPro" id="IPR002999">
    <property type="entry name" value="Tudor"/>
</dbReference>
<evidence type="ECO:0000259" key="5">
    <source>
        <dbReference type="PROSITE" id="PS50172"/>
    </source>
</evidence>
<feature type="compositionally biased region" description="Polar residues" evidence="4">
    <location>
        <begin position="324"/>
        <end position="336"/>
    </location>
</feature>
<evidence type="ECO:0000256" key="2">
    <source>
        <dbReference type="ARBA" id="ARBA00022763"/>
    </source>
</evidence>
<dbReference type="PANTHER" id="PTHR15321:SF3">
    <property type="entry name" value="TP53-BINDING PROTEIN 1"/>
    <property type="match status" value="1"/>
</dbReference>
<feature type="compositionally biased region" description="Basic residues" evidence="4">
    <location>
        <begin position="239"/>
        <end position="248"/>
    </location>
</feature>
<feature type="compositionally biased region" description="Basic and acidic residues" evidence="4">
    <location>
        <begin position="283"/>
        <end position="293"/>
    </location>
</feature>
<protein>
    <recommendedName>
        <fullName evidence="5">BRCT domain-containing protein</fullName>
    </recommendedName>
</protein>
<name>A0ABQ7JYX0_9FUNG</name>
<evidence type="ECO:0000256" key="4">
    <source>
        <dbReference type="SAM" id="MobiDB-lite"/>
    </source>
</evidence>
<feature type="compositionally biased region" description="Low complexity" evidence="4">
    <location>
        <begin position="469"/>
        <end position="479"/>
    </location>
</feature>
<accession>A0ABQ7JYX0</accession>
<dbReference type="InterPro" id="IPR047252">
    <property type="entry name" value="TP53BP1-like"/>
</dbReference>
<dbReference type="PROSITE" id="PS50172">
    <property type="entry name" value="BRCT"/>
    <property type="match status" value="1"/>
</dbReference>
<feature type="compositionally biased region" description="Low complexity" evidence="4">
    <location>
        <begin position="303"/>
        <end position="317"/>
    </location>
</feature>
<evidence type="ECO:0000313" key="6">
    <source>
        <dbReference type="EMBL" id="KAG0288010.1"/>
    </source>
</evidence>
<dbReference type="Proteomes" id="UP001194696">
    <property type="component" value="Unassembled WGS sequence"/>
</dbReference>
<organism evidence="6 7">
    <name type="scientific">Linnemannia gamsii</name>
    <dbReference type="NCBI Taxonomy" id="64522"/>
    <lineage>
        <taxon>Eukaryota</taxon>
        <taxon>Fungi</taxon>
        <taxon>Fungi incertae sedis</taxon>
        <taxon>Mucoromycota</taxon>
        <taxon>Mortierellomycotina</taxon>
        <taxon>Mortierellomycetes</taxon>
        <taxon>Mortierellales</taxon>
        <taxon>Mortierellaceae</taxon>
        <taxon>Linnemannia</taxon>
    </lineage>
</organism>
<reference evidence="6 7" key="1">
    <citation type="journal article" date="2020" name="Fungal Divers.">
        <title>Resolving the Mortierellaceae phylogeny through synthesis of multi-gene phylogenetics and phylogenomics.</title>
        <authorList>
            <person name="Vandepol N."/>
            <person name="Liber J."/>
            <person name="Desiro A."/>
            <person name="Na H."/>
            <person name="Kennedy M."/>
            <person name="Barry K."/>
            <person name="Grigoriev I.V."/>
            <person name="Miller A.N."/>
            <person name="O'Donnell K."/>
            <person name="Stajich J.E."/>
            <person name="Bonito G."/>
        </authorList>
    </citation>
    <scope>NUCLEOTIDE SEQUENCE [LARGE SCALE GENOMIC DNA]</scope>
    <source>
        <strain evidence="6 7">AD045</strain>
    </source>
</reference>
<feature type="compositionally biased region" description="Polar residues" evidence="4">
    <location>
        <begin position="85"/>
        <end position="100"/>
    </location>
</feature>
<feature type="region of interest" description="Disordered" evidence="4">
    <location>
        <begin position="83"/>
        <end position="142"/>
    </location>
</feature>
<feature type="compositionally biased region" description="Low complexity" evidence="4">
    <location>
        <begin position="258"/>
        <end position="274"/>
    </location>
</feature>
<dbReference type="InterPro" id="IPR036420">
    <property type="entry name" value="BRCT_dom_sf"/>
</dbReference>
<dbReference type="EMBL" id="JAAAIM010000441">
    <property type="protein sequence ID" value="KAG0288010.1"/>
    <property type="molecule type" value="Genomic_DNA"/>
</dbReference>
<dbReference type="CDD" id="cd04508">
    <property type="entry name" value="Tudor_SF"/>
    <property type="match status" value="1"/>
</dbReference>
<dbReference type="Gene3D" id="2.30.30.140">
    <property type="match status" value="1"/>
</dbReference>
<dbReference type="SUPFAM" id="SSF52113">
    <property type="entry name" value="BRCT domain"/>
    <property type="match status" value="2"/>
</dbReference>
<keyword evidence="3" id="KW-0539">Nucleus</keyword>
<dbReference type="Pfam" id="PF18428">
    <property type="entry name" value="BRCT_3"/>
    <property type="match status" value="1"/>
</dbReference>
<evidence type="ECO:0000256" key="1">
    <source>
        <dbReference type="ARBA" id="ARBA00004123"/>
    </source>
</evidence>
<evidence type="ECO:0000313" key="7">
    <source>
        <dbReference type="Proteomes" id="UP001194696"/>
    </source>
</evidence>
<dbReference type="CDD" id="cd17724">
    <property type="entry name" value="BRCT_p53bp1_rpt2"/>
    <property type="match status" value="1"/>
</dbReference>
<dbReference type="Gene3D" id="3.40.50.10190">
    <property type="entry name" value="BRCT domain"/>
    <property type="match status" value="2"/>
</dbReference>
<feature type="compositionally biased region" description="Low complexity" evidence="4">
    <location>
        <begin position="194"/>
        <end position="205"/>
    </location>
</feature>
<sequence length="695" mass="76191">MSRQAQRSSQETRPLQQLDQRDIAGQKKVVDQDDQPTLPFDDFGPDLRPDDVEAGFQEVEASFTQSSSQVHLGIYKDDDDYVGEITSQDIHSPLRQSPSPAKSKKRTQRVADDGDVGTQDNEPASHVEYLSSEEEGGKSVEDRSSIAVSALILHLSPSPNASASLTPLPLHRSRPLSRTGADKTSPPPTRHPDSPSSASQPQDEPIFTKRLSNPERSRTPPLPGSSPSIAKTSAVNVKSKGHSTRSPRRPASQPEELPSSQNSGTSQPGSSSYSRKMGPIMAEQRRIQEIEKNKRQRLSPETQQAEVQSSVGSEEQSFWVGNETEVSANVATTQKTSDPRSRTRSISQEIASYPNEQPSEVEIEEHLGLGDKGKGKAVDEDNRVTPYKVNDPVWAPWNKDYYAGTVESEDANKYNIHFLDGDSSSCDSGDMRPLKLQLGAEEMMDKMDRNIDWDMVDSGSAASDQLSQPESSSAEASTPPSTPRRGKGLTRVASTGLSTPGRRGRSEALPSSAPTTPSRRGKDSGIFKDMKFVLSLGGVLSDEETKEIRKSIKAANGEVLEDFTKVIGSHRSDPQPNLVLVAQTHLRTPKYMDALAMNIPRLSLRWLDACIDARNWSEKLKAAGATVVKLTAQSGSMSCNYIVFVGVEHHKEYCAKNGPLPSLAEEWLIQCMINQRVVAIMEHPTYTDFTKYPDA</sequence>
<comment type="caution">
    <text evidence="6">The sequence shown here is derived from an EMBL/GenBank/DDBJ whole genome shotgun (WGS) entry which is preliminary data.</text>
</comment>
<dbReference type="CDD" id="cd17745">
    <property type="entry name" value="BRCT_p53bp1_rpt1"/>
    <property type="match status" value="1"/>
</dbReference>
<proteinExistence type="predicted"/>
<keyword evidence="2" id="KW-0227">DNA damage</keyword>
<feature type="region of interest" description="Disordered" evidence="4">
    <location>
        <begin position="1"/>
        <end position="54"/>
    </location>
</feature>